<evidence type="ECO:0000313" key="2">
    <source>
        <dbReference type="Proteomes" id="UP000886501"/>
    </source>
</evidence>
<protein>
    <submittedName>
        <fullName evidence="1">Uncharacterized protein</fullName>
    </submittedName>
</protein>
<dbReference type="EMBL" id="MU118101">
    <property type="protein sequence ID" value="KAF9645163.1"/>
    <property type="molecule type" value="Genomic_DNA"/>
</dbReference>
<sequence length="793" mass="88707">MFDPLLRPWDPRPITVSEDEVTFQENLDRLSIDLFSEYYQDKPSFVARLPRDMTFRLVAIAAYRCPRALNHGGLLRTFFAAARRDGPKLLLAFPLRDPAPLDNAPTGHVWALFRLVQAYINSDSQREAFRLFQSLVQEKTVTSSAISQVKINQGDPRTVILFAMTRTCLDYEWNTGALELMILAAEHDPAMFDEQMRGLVNEMLYVLLKQAASMSPAQKYNVPMSVAVQRKSTQQAPAGPRFLLRRILALITALRRDHQPFGIEDRIIHNFYAVARQLDFHHIAEVLFSIGRIYSPLSTSAPSMLVSPSFEISDDPSSGYFLPVEPRHITLKPVPRITSPFNKLQSTPTSEDSPDSLVTANTQYPVPHGPSLLWLLEAMLKKSKNVHLSRRLAKEVVDSNIDIPLYDRGRFIRLLANAGFAQPARELWKRYSEDETQGVIGHAGAMMRLVSLFYHLGKDLEVKEATVDESPGVFGSLSVSSSDTEELFDDGDGDVEMGVIEGEDAKAFFDANAAKGFAKEVVDKFRACKVPIEAASQHDLNALARAYFMMDRTEEGFALFQVVKAARSPDMYDVNVVLSGVAKYNVGLAGRMIDRIHERGLVPNAVTWGTVIHLAFLKGDVELVISLVKRAQERGVSEFTTRTIATLIRASVSDVPPGSRLPSHTITLGSKRTAGPLRLTLGGEGGAEQIRQNLDMAWHLIGTFDTQVFVGTWSLAKFCLDQALWVGDAELAFRFWDKHLGSKTQWSDANQVKSRKVLYELVATAKREKKLETLQASKMLRKLSGTEREPRLL</sequence>
<comment type="caution">
    <text evidence="1">The sequence shown here is derived from an EMBL/GenBank/DDBJ whole genome shotgun (WGS) entry which is preliminary data.</text>
</comment>
<dbReference type="Proteomes" id="UP000886501">
    <property type="component" value="Unassembled WGS sequence"/>
</dbReference>
<keyword evidence="2" id="KW-1185">Reference proteome</keyword>
<reference evidence="1" key="1">
    <citation type="submission" date="2019-10" db="EMBL/GenBank/DDBJ databases">
        <authorList>
            <consortium name="DOE Joint Genome Institute"/>
            <person name="Kuo A."/>
            <person name="Miyauchi S."/>
            <person name="Kiss E."/>
            <person name="Drula E."/>
            <person name="Kohler A."/>
            <person name="Sanchez-Garcia M."/>
            <person name="Andreopoulos B."/>
            <person name="Barry K.W."/>
            <person name="Bonito G."/>
            <person name="Buee M."/>
            <person name="Carver A."/>
            <person name="Chen C."/>
            <person name="Cichocki N."/>
            <person name="Clum A."/>
            <person name="Culley D."/>
            <person name="Crous P.W."/>
            <person name="Fauchery L."/>
            <person name="Girlanda M."/>
            <person name="Hayes R."/>
            <person name="Keri Z."/>
            <person name="Labutti K."/>
            <person name="Lipzen A."/>
            <person name="Lombard V."/>
            <person name="Magnuson J."/>
            <person name="Maillard F."/>
            <person name="Morin E."/>
            <person name="Murat C."/>
            <person name="Nolan M."/>
            <person name="Ohm R."/>
            <person name="Pangilinan J."/>
            <person name="Pereira M."/>
            <person name="Perotto S."/>
            <person name="Peter M."/>
            <person name="Riley R."/>
            <person name="Sitrit Y."/>
            <person name="Stielow B."/>
            <person name="Szollosi G."/>
            <person name="Zifcakova L."/>
            <person name="Stursova M."/>
            <person name="Spatafora J.W."/>
            <person name="Tedersoo L."/>
            <person name="Vaario L.-M."/>
            <person name="Yamada A."/>
            <person name="Yan M."/>
            <person name="Wang P."/>
            <person name="Xu J."/>
            <person name="Bruns T."/>
            <person name="Baldrian P."/>
            <person name="Vilgalys R."/>
            <person name="Henrissat B."/>
            <person name="Grigoriev I.V."/>
            <person name="Hibbett D."/>
            <person name="Nagy L.G."/>
            <person name="Martin F.M."/>
        </authorList>
    </citation>
    <scope>NUCLEOTIDE SEQUENCE</scope>
    <source>
        <strain evidence="1">P2</strain>
    </source>
</reference>
<accession>A0ACB6Z6D1</accession>
<organism evidence="1 2">
    <name type="scientific">Thelephora ganbajun</name>
    <name type="common">Ganba fungus</name>
    <dbReference type="NCBI Taxonomy" id="370292"/>
    <lineage>
        <taxon>Eukaryota</taxon>
        <taxon>Fungi</taxon>
        <taxon>Dikarya</taxon>
        <taxon>Basidiomycota</taxon>
        <taxon>Agaricomycotina</taxon>
        <taxon>Agaricomycetes</taxon>
        <taxon>Thelephorales</taxon>
        <taxon>Thelephoraceae</taxon>
        <taxon>Thelephora</taxon>
    </lineage>
</organism>
<gene>
    <name evidence="1" type="ORF">BDM02DRAFT_3120657</name>
</gene>
<proteinExistence type="predicted"/>
<reference evidence="1" key="2">
    <citation type="journal article" date="2020" name="Nat. Commun.">
        <title>Large-scale genome sequencing of mycorrhizal fungi provides insights into the early evolution of symbiotic traits.</title>
        <authorList>
            <person name="Miyauchi S."/>
            <person name="Kiss E."/>
            <person name="Kuo A."/>
            <person name="Drula E."/>
            <person name="Kohler A."/>
            <person name="Sanchez-Garcia M."/>
            <person name="Morin E."/>
            <person name="Andreopoulos B."/>
            <person name="Barry K.W."/>
            <person name="Bonito G."/>
            <person name="Buee M."/>
            <person name="Carver A."/>
            <person name="Chen C."/>
            <person name="Cichocki N."/>
            <person name="Clum A."/>
            <person name="Culley D."/>
            <person name="Crous P.W."/>
            <person name="Fauchery L."/>
            <person name="Girlanda M."/>
            <person name="Hayes R.D."/>
            <person name="Keri Z."/>
            <person name="LaButti K."/>
            <person name="Lipzen A."/>
            <person name="Lombard V."/>
            <person name="Magnuson J."/>
            <person name="Maillard F."/>
            <person name="Murat C."/>
            <person name="Nolan M."/>
            <person name="Ohm R.A."/>
            <person name="Pangilinan J."/>
            <person name="Pereira M.F."/>
            <person name="Perotto S."/>
            <person name="Peter M."/>
            <person name="Pfister S."/>
            <person name="Riley R."/>
            <person name="Sitrit Y."/>
            <person name="Stielow J.B."/>
            <person name="Szollosi G."/>
            <person name="Zifcakova L."/>
            <person name="Stursova M."/>
            <person name="Spatafora J.W."/>
            <person name="Tedersoo L."/>
            <person name="Vaario L.M."/>
            <person name="Yamada A."/>
            <person name="Yan M."/>
            <person name="Wang P."/>
            <person name="Xu J."/>
            <person name="Bruns T."/>
            <person name="Baldrian P."/>
            <person name="Vilgalys R."/>
            <person name="Dunand C."/>
            <person name="Henrissat B."/>
            <person name="Grigoriev I.V."/>
            <person name="Hibbett D."/>
            <person name="Nagy L.G."/>
            <person name="Martin F.M."/>
        </authorList>
    </citation>
    <scope>NUCLEOTIDE SEQUENCE</scope>
    <source>
        <strain evidence="1">P2</strain>
    </source>
</reference>
<name>A0ACB6Z6D1_THEGA</name>
<evidence type="ECO:0000313" key="1">
    <source>
        <dbReference type="EMBL" id="KAF9645163.1"/>
    </source>
</evidence>